<proteinExistence type="predicted"/>
<dbReference type="Pfam" id="PF07253">
    <property type="entry name" value="Gypsy"/>
    <property type="match status" value="1"/>
</dbReference>
<evidence type="ECO:0000256" key="2">
    <source>
        <dbReference type="SAM" id="SignalP"/>
    </source>
</evidence>
<evidence type="ECO:0000313" key="3">
    <source>
        <dbReference type="EMBL" id="JAV46505.1"/>
    </source>
</evidence>
<feature type="signal peptide" evidence="2">
    <location>
        <begin position="1"/>
        <end position="19"/>
    </location>
</feature>
<accession>A0A1W7R649</accession>
<keyword evidence="2" id="KW-0732">Signal</keyword>
<dbReference type="VEuPathDB" id="VectorBase:AALFPA_074653"/>
<name>A0A1W7R649_AEDAL</name>
<evidence type="ECO:0000256" key="1">
    <source>
        <dbReference type="SAM" id="Phobius"/>
    </source>
</evidence>
<reference evidence="3" key="1">
    <citation type="submission" date="2016-03" db="EMBL/GenBank/DDBJ databases">
        <title>RNAseq analyses of the sensorial organs of adult female Aedes albopictus.</title>
        <authorList>
            <person name="Fabrizio L."/>
            <person name="Ribeiro J.M."/>
            <person name="Arca B."/>
        </authorList>
    </citation>
    <scope>NUCLEOTIDE SEQUENCE</scope>
</reference>
<organism evidence="3">
    <name type="scientific">Aedes albopictus</name>
    <name type="common">Asian tiger mosquito</name>
    <name type="synonym">Stegomyia albopicta</name>
    <dbReference type="NCBI Taxonomy" id="7160"/>
    <lineage>
        <taxon>Eukaryota</taxon>
        <taxon>Metazoa</taxon>
        <taxon>Ecdysozoa</taxon>
        <taxon>Arthropoda</taxon>
        <taxon>Hexapoda</taxon>
        <taxon>Insecta</taxon>
        <taxon>Pterygota</taxon>
        <taxon>Neoptera</taxon>
        <taxon>Endopterygota</taxon>
        <taxon>Diptera</taxon>
        <taxon>Nematocera</taxon>
        <taxon>Culicoidea</taxon>
        <taxon>Culicidae</taxon>
        <taxon>Culicinae</taxon>
        <taxon>Aedini</taxon>
        <taxon>Aedes</taxon>
        <taxon>Stegomyia</taxon>
    </lineage>
</organism>
<sequence length="524" mass="60236">MTRFLTVIIIICTANLTTSMSLPNPTQHLEITDLNNHPGLFAMRVGKVFIKEGYHTLIHEFKLFAFRTVLKQYEVIVQELEQNPQFEEVTKILKQKLKQASTTFQNLSPKQKQKRSIDFLGSIVKSITGNLDSNDFVTLNNQIDSLRNSNNILITENNEQIKINDLFEKRLNNLTKQAFVQATEINRFIRQARLNLDRAIDWQHMLHVHNIIFNVDTIRYQLDTIFESIQLSKLGVISKALLYPTELEYATQLLTSEGIKINSYDEAYEYLEPTAFHNGSSIILLVKIPKLKIGNYQLLRIEAIPVDQKSIQVNGTYAIISETESFLTNEKCTQVEGNLLCNSQNLENVTENQCYHQLLRGNPGRCPFTRKSLVSAEIRVLENNGILLKNFVKPIVLQNSCGYGSKNLTGSFFITFFNCSVNIGGTNYDSKIFKFELKPDIIPLHFVEVNETVTKTDVVEEMHQLQTHNRMRINLLETHNHQKTSINLGTFIFTSLIITLVFIYITREIRNIRNFIQIQEPNAS</sequence>
<dbReference type="InterPro" id="IPR009882">
    <property type="entry name" value="Gypsy"/>
</dbReference>
<feature type="chain" id="PRO_5010880413" evidence="2">
    <location>
        <begin position="20"/>
        <end position="524"/>
    </location>
</feature>
<keyword evidence="1" id="KW-0812">Transmembrane</keyword>
<keyword evidence="1" id="KW-0472">Membrane</keyword>
<dbReference type="VEuPathDB" id="VectorBase:AALC636_018986"/>
<feature type="transmembrane region" description="Helical" evidence="1">
    <location>
        <begin position="486"/>
        <end position="505"/>
    </location>
</feature>
<dbReference type="VEuPathDB" id="VectorBase:AALF020168"/>
<protein>
    <submittedName>
        <fullName evidence="3">Putative retrovirus-related env polyprotein from copia-like transposable element</fullName>
    </submittedName>
</protein>
<keyword evidence="1" id="KW-1133">Transmembrane helix</keyword>
<dbReference type="AlphaFoldDB" id="A0A1W7R649"/>
<dbReference type="EMBL" id="GEHC01001140">
    <property type="protein sequence ID" value="JAV46505.1"/>
    <property type="molecule type" value="Transcribed_RNA"/>
</dbReference>